<dbReference type="SUPFAM" id="SSF48150">
    <property type="entry name" value="DNA-glycosylase"/>
    <property type="match status" value="1"/>
</dbReference>
<dbReference type="Gene3D" id="1.10.340.30">
    <property type="entry name" value="Hypothetical protein, domain 2"/>
    <property type="match status" value="1"/>
</dbReference>
<evidence type="ECO:0000256" key="3">
    <source>
        <dbReference type="SAM" id="MobiDB-lite"/>
    </source>
</evidence>
<dbReference type="GO" id="GO:0003824">
    <property type="term" value="F:catalytic activity"/>
    <property type="evidence" value="ECO:0007669"/>
    <property type="project" value="InterPro"/>
</dbReference>
<sequence>MKSICASPHGNLEDANESEVEFDVGKAKPRKKKKRTEAKKSRDIVNLQGLGGESEVDSISLMGNVGKIEPRRKKKSKKEKNLELVQVPKVSQGPDCELDSIALQGTIGNFIEDKLLVNGSEVETGNIQSKKTKIKNQKNIEHVDVIKVSPYFQKNNEYNVRSQGYDGDIKSIPLAGKRGNFVEANLQDNGDEIEIGNFKSKKKRRTKDLKKIALIDVRKVSSYFQKGIEKKDDVKLQDYDSDIKSIALSGTEGNFLEDNLQEKGDQIEIGNIKSKKRKTKDKKTIALSDVRKVSPYFQKGIEKKDNVQPQDYDSDKSIALAGTGGNFIEDNLQAKGDQTEIVNIISKKRKTKGKKNIALSDVRKVSPYFQKDIEKGNNVKPHLNDCDINSIALPGTRGNFIEDNLQENGDEVECGNVKSEKKRKPKDQKTLTQCDIRKGSSNFQNEIGKKTNIKALDNENITGKVKSKKHKKTEIPKTTACVEVQTLSPFLQNDNEKVTLKQHGQESDIDAIEDALEASGNEIETVTVKSKKIKSENQRTVAHDAVQKAKNDPKSMKLKRSRTYIKSCSASLKVSPYFQKVPKIEENADDFLENESSCSKKPKIIKTTLSTSEKWDEAYKRRTPDNTWKPPRSQFGLLLEDHVHDPWRVLVICKQTRVTLLMGGFVKSVTVGASMLLQMEFSKDRCFFFLYNILAGRVISNLFNLCPDAEACTQVAAVDIEDTIKSLGLQRKRAIMLQRFSREYLDQSWTHVTQLHGVGK</sequence>
<dbReference type="OrthoDB" id="10265068at2759"/>
<dbReference type="GO" id="GO:0005634">
    <property type="term" value="C:nucleus"/>
    <property type="evidence" value="ECO:0007669"/>
    <property type="project" value="UniProtKB-SubCell"/>
</dbReference>
<comment type="caution">
    <text evidence="4">The sequence shown here is derived from an EMBL/GenBank/DDBJ whole genome shotgun (WGS) entry which is preliminary data.</text>
</comment>
<dbReference type="AlphaFoldDB" id="A0A834SQF9"/>
<dbReference type="GO" id="GO:0003677">
    <property type="term" value="F:DNA binding"/>
    <property type="evidence" value="ECO:0007669"/>
    <property type="project" value="InterPro"/>
</dbReference>
<evidence type="ECO:0000256" key="1">
    <source>
        <dbReference type="ARBA" id="ARBA00004123"/>
    </source>
</evidence>
<feature type="region of interest" description="Disordered" evidence="3">
    <location>
        <begin position="1"/>
        <end position="41"/>
    </location>
</feature>
<dbReference type="Proteomes" id="UP000634136">
    <property type="component" value="Unassembled WGS sequence"/>
</dbReference>
<evidence type="ECO:0000313" key="4">
    <source>
        <dbReference type="EMBL" id="KAF7807736.1"/>
    </source>
</evidence>
<accession>A0A834SQF9</accession>
<protein>
    <submittedName>
        <fullName evidence="4">Methyl-CpG-binding domain protein 4</fullName>
    </submittedName>
</protein>
<evidence type="ECO:0000313" key="5">
    <source>
        <dbReference type="Proteomes" id="UP000634136"/>
    </source>
</evidence>
<feature type="compositionally biased region" description="Basic residues" evidence="3">
    <location>
        <begin position="27"/>
        <end position="37"/>
    </location>
</feature>
<dbReference type="InterPro" id="IPR011257">
    <property type="entry name" value="DNA_glycosylase"/>
</dbReference>
<name>A0A834SQF9_9FABA</name>
<comment type="subcellular location">
    <subcellularLocation>
        <location evidence="1">Nucleus</location>
    </subcellularLocation>
</comment>
<dbReference type="GO" id="GO:0006281">
    <property type="term" value="P:DNA repair"/>
    <property type="evidence" value="ECO:0007669"/>
    <property type="project" value="InterPro"/>
</dbReference>
<dbReference type="InterPro" id="IPR045138">
    <property type="entry name" value="MeCP2/MBD4"/>
</dbReference>
<dbReference type="PANTHER" id="PTHR15074:SF0">
    <property type="entry name" value="METHYL-CPG-BINDING DOMAIN PROTEIN 4-LIKE PROTEIN"/>
    <property type="match status" value="1"/>
</dbReference>
<keyword evidence="2" id="KW-0539">Nucleus</keyword>
<proteinExistence type="predicted"/>
<reference evidence="4" key="1">
    <citation type="submission" date="2020-09" db="EMBL/GenBank/DDBJ databases">
        <title>Genome-Enabled Discovery of Anthraquinone Biosynthesis in Senna tora.</title>
        <authorList>
            <person name="Kang S.-H."/>
            <person name="Pandey R.P."/>
            <person name="Lee C.-M."/>
            <person name="Sim J.-S."/>
            <person name="Jeong J.-T."/>
            <person name="Choi B.-S."/>
            <person name="Jung M."/>
            <person name="Ginzburg D."/>
            <person name="Zhao K."/>
            <person name="Won S.Y."/>
            <person name="Oh T.-J."/>
            <person name="Yu Y."/>
            <person name="Kim N.-H."/>
            <person name="Lee O.R."/>
            <person name="Lee T.-H."/>
            <person name="Bashyal P."/>
            <person name="Kim T.-S."/>
            <person name="Lee W.-H."/>
            <person name="Kawkins C."/>
            <person name="Kim C.-K."/>
            <person name="Kim J.S."/>
            <person name="Ahn B.O."/>
            <person name="Rhee S.Y."/>
            <person name="Sohng J.K."/>
        </authorList>
    </citation>
    <scope>NUCLEOTIDE SEQUENCE</scope>
    <source>
        <tissue evidence="4">Leaf</tissue>
    </source>
</reference>
<keyword evidence="5" id="KW-1185">Reference proteome</keyword>
<dbReference type="PANTHER" id="PTHR15074">
    <property type="entry name" value="METHYL-CPG-BINDING PROTEIN"/>
    <property type="match status" value="1"/>
</dbReference>
<organism evidence="4 5">
    <name type="scientific">Senna tora</name>
    <dbReference type="NCBI Taxonomy" id="362788"/>
    <lineage>
        <taxon>Eukaryota</taxon>
        <taxon>Viridiplantae</taxon>
        <taxon>Streptophyta</taxon>
        <taxon>Embryophyta</taxon>
        <taxon>Tracheophyta</taxon>
        <taxon>Spermatophyta</taxon>
        <taxon>Magnoliopsida</taxon>
        <taxon>eudicotyledons</taxon>
        <taxon>Gunneridae</taxon>
        <taxon>Pentapetalae</taxon>
        <taxon>rosids</taxon>
        <taxon>fabids</taxon>
        <taxon>Fabales</taxon>
        <taxon>Fabaceae</taxon>
        <taxon>Caesalpinioideae</taxon>
        <taxon>Cassia clade</taxon>
        <taxon>Senna</taxon>
    </lineage>
</organism>
<evidence type="ECO:0000256" key="2">
    <source>
        <dbReference type="ARBA" id="ARBA00023242"/>
    </source>
</evidence>
<gene>
    <name evidence="4" type="ORF">G2W53_039897</name>
</gene>
<dbReference type="EMBL" id="JAAIUW010000012">
    <property type="protein sequence ID" value="KAF7807736.1"/>
    <property type="molecule type" value="Genomic_DNA"/>
</dbReference>